<evidence type="ECO:0000259" key="2">
    <source>
        <dbReference type="SMART" id="SM00331"/>
    </source>
</evidence>
<dbReference type="InterPro" id="IPR052016">
    <property type="entry name" value="Bact_Sigma-Reg"/>
</dbReference>
<reference evidence="4" key="1">
    <citation type="journal article" date="2019" name="Int. J. Syst. Evol. Microbiol.">
        <title>The Global Catalogue of Microorganisms (GCM) 10K type strain sequencing project: providing services to taxonomists for standard genome sequencing and annotation.</title>
        <authorList>
            <consortium name="The Broad Institute Genomics Platform"/>
            <consortium name="The Broad Institute Genome Sequencing Center for Infectious Disease"/>
            <person name="Wu L."/>
            <person name="Ma J."/>
        </authorList>
    </citation>
    <scope>NUCLEOTIDE SEQUENCE [LARGE SCALE GENOMIC DNA]</scope>
    <source>
        <strain evidence="4">CGMCC 4.7289</strain>
    </source>
</reference>
<sequence>MTDTFQPAAREHRSLRRQLARHRRISHVLQDAIQPTPDLITDLGGLRIAVRCRAGDPQVHIGGDWYLVTQLPDGDVVLAVGDVEGHGLPAVESMIGLRYAMAAYASAGEPPAVVLTKLNNLLCQAAGSVTATAVIAKYRPSGGRLVWARAGHPPVLLSDHRRGVRLPNPRGPLLGMFAQPPYEQEVRVLRPGQSLVLYTDGMIGRGSFDDGISQLADRIAGIHHPAALLDQLDFSAAAGDDACVLVAQRTE</sequence>
<evidence type="ECO:0000313" key="3">
    <source>
        <dbReference type="EMBL" id="MFC4132160.1"/>
    </source>
</evidence>
<dbReference type="PANTHER" id="PTHR43156">
    <property type="entry name" value="STAGE II SPORULATION PROTEIN E-RELATED"/>
    <property type="match status" value="1"/>
</dbReference>
<keyword evidence="4" id="KW-1185">Reference proteome</keyword>
<dbReference type="RefSeq" id="WP_253753764.1">
    <property type="nucleotide sequence ID" value="NZ_JAMZDZ010000001.1"/>
</dbReference>
<dbReference type="Pfam" id="PF07228">
    <property type="entry name" value="SpoIIE"/>
    <property type="match status" value="1"/>
</dbReference>
<dbReference type="GO" id="GO:0004722">
    <property type="term" value="F:protein serine/threonine phosphatase activity"/>
    <property type="evidence" value="ECO:0007669"/>
    <property type="project" value="UniProtKB-EC"/>
</dbReference>
<evidence type="ECO:0000313" key="4">
    <source>
        <dbReference type="Proteomes" id="UP001595816"/>
    </source>
</evidence>
<gene>
    <name evidence="3" type="ORF">ACFOZ4_16235</name>
</gene>
<keyword evidence="1 3" id="KW-0378">Hydrolase</keyword>
<accession>A0ABV8LN42</accession>
<organism evidence="3 4">
    <name type="scientific">Hamadaea flava</name>
    <dbReference type="NCBI Taxonomy" id="1742688"/>
    <lineage>
        <taxon>Bacteria</taxon>
        <taxon>Bacillati</taxon>
        <taxon>Actinomycetota</taxon>
        <taxon>Actinomycetes</taxon>
        <taxon>Micromonosporales</taxon>
        <taxon>Micromonosporaceae</taxon>
        <taxon>Hamadaea</taxon>
    </lineage>
</organism>
<dbReference type="EMBL" id="JBHSAY010000009">
    <property type="protein sequence ID" value="MFC4132160.1"/>
    <property type="molecule type" value="Genomic_DNA"/>
</dbReference>
<dbReference type="Proteomes" id="UP001595816">
    <property type="component" value="Unassembled WGS sequence"/>
</dbReference>
<feature type="domain" description="PPM-type phosphatase" evidence="2">
    <location>
        <begin position="45"/>
        <end position="249"/>
    </location>
</feature>
<proteinExistence type="predicted"/>
<dbReference type="EC" id="3.1.3.16" evidence="3"/>
<dbReference type="SUPFAM" id="SSF81606">
    <property type="entry name" value="PP2C-like"/>
    <property type="match status" value="1"/>
</dbReference>
<comment type="caution">
    <text evidence="3">The sequence shown here is derived from an EMBL/GenBank/DDBJ whole genome shotgun (WGS) entry which is preliminary data.</text>
</comment>
<evidence type="ECO:0000256" key="1">
    <source>
        <dbReference type="ARBA" id="ARBA00022801"/>
    </source>
</evidence>
<dbReference type="InterPro" id="IPR001932">
    <property type="entry name" value="PPM-type_phosphatase-like_dom"/>
</dbReference>
<name>A0ABV8LN42_9ACTN</name>
<protein>
    <submittedName>
        <fullName evidence="3">PP2C family protein-serine/threonine phosphatase</fullName>
        <ecNumber evidence="3">3.1.3.16</ecNumber>
    </submittedName>
</protein>
<dbReference type="SMART" id="SM00331">
    <property type="entry name" value="PP2C_SIG"/>
    <property type="match status" value="1"/>
</dbReference>
<dbReference type="Gene3D" id="3.60.40.10">
    <property type="entry name" value="PPM-type phosphatase domain"/>
    <property type="match status" value="1"/>
</dbReference>
<dbReference type="PANTHER" id="PTHR43156:SF2">
    <property type="entry name" value="STAGE II SPORULATION PROTEIN E"/>
    <property type="match status" value="1"/>
</dbReference>
<dbReference type="InterPro" id="IPR036457">
    <property type="entry name" value="PPM-type-like_dom_sf"/>
</dbReference>